<keyword evidence="4 6" id="KW-0808">Transferase</keyword>
<keyword evidence="2 6" id="KW-0698">rRNA processing</keyword>
<comment type="function">
    <text evidence="6">Specifically methylates the N7 position of a guanine in 16S rRNA.</text>
</comment>
<keyword evidence="3 6" id="KW-0489">Methyltransferase</keyword>
<comment type="caution">
    <text evidence="7">The sequence shown here is derived from an EMBL/GenBank/DDBJ whole genome shotgun (WGS) entry which is preliminary data.</text>
</comment>
<keyword evidence="8" id="KW-1185">Reference proteome</keyword>
<dbReference type="OrthoDB" id="9808773at2"/>
<keyword evidence="5 6" id="KW-0949">S-adenosyl-L-methionine</keyword>
<dbReference type="HAMAP" id="MF_00074">
    <property type="entry name" value="16SrRNA_methyltr_G"/>
    <property type="match status" value="1"/>
</dbReference>
<dbReference type="PIRSF" id="PIRSF003078">
    <property type="entry name" value="GidB"/>
    <property type="match status" value="1"/>
</dbReference>
<evidence type="ECO:0000256" key="3">
    <source>
        <dbReference type="ARBA" id="ARBA00022603"/>
    </source>
</evidence>
<reference evidence="7" key="1">
    <citation type="submission" date="2022-07" db="EMBL/GenBank/DDBJ databases">
        <title>Enhanced cultured diversity of the mouse gut microbiota enables custom-made synthetic communities.</title>
        <authorList>
            <person name="Afrizal A."/>
        </authorList>
    </citation>
    <scope>NUCLEOTIDE SEQUENCE</scope>
    <source>
        <strain evidence="7">DSM 29482</strain>
    </source>
</reference>
<dbReference type="GO" id="GO:0070043">
    <property type="term" value="F:rRNA (guanine-N7-)-methyltransferase activity"/>
    <property type="evidence" value="ECO:0007669"/>
    <property type="project" value="UniProtKB-UniRule"/>
</dbReference>
<dbReference type="Proteomes" id="UP001142078">
    <property type="component" value="Unassembled WGS sequence"/>
</dbReference>
<dbReference type="PANTHER" id="PTHR31760:SF0">
    <property type="entry name" value="S-ADENOSYL-L-METHIONINE-DEPENDENT METHYLTRANSFERASES SUPERFAMILY PROTEIN"/>
    <property type="match status" value="1"/>
</dbReference>
<dbReference type="GO" id="GO:0005829">
    <property type="term" value="C:cytosol"/>
    <property type="evidence" value="ECO:0007669"/>
    <property type="project" value="TreeGrafter"/>
</dbReference>
<evidence type="ECO:0000256" key="2">
    <source>
        <dbReference type="ARBA" id="ARBA00022552"/>
    </source>
</evidence>
<feature type="binding site" evidence="6">
    <location>
        <position position="78"/>
    </location>
    <ligand>
        <name>S-adenosyl-L-methionine</name>
        <dbReference type="ChEBI" id="CHEBI:59789"/>
    </ligand>
</feature>
<dbReference type="EMBL" id="JANJZL010000018">
    <property type="protein sequence ID" value="MCR2045450.1"/>
    <property type="molecule type" value="Genomic_DNA"/>
</dbReference>
<comment type="similarity">
    <text evidence="6">Belongs to the methyltransferase superfamily. RNA methyltransferase RsmG family.</text>
</comment>
<proteinExistence type="inferred from homology"/>
<dbReference type="PANTHER" id="PTHR31760">
    <property type="entry name" value="S-ADENOSYL-L-METHIONINE-DEPENDENT METHYLTRANSFERASES SUPERFAMILY PROTEIN"/>
    <property type="match status" value="1"/>
</dbReference>
<dbReference type="Gene3D" id="3.40.50.150">
    <property type="entry name" value="Vaccinia Virus protein VP39"/>
    <property type="match status" value="1"/>
</dbReference>
<dbReference type="SUPFAM" id="SSF53335">
    <property type="entry name" value="S-adenosyl-L-methionine-dependent methyltransferases"/>
    <property type="match status" value="1"/>
</dbReference>
<dbReference type="RefSeq" id="WP_042679046.1">
    <property type="nucleotide sequence ID" value="NZ_CABKTM010000010.1"/>
</dbReference>
<comment type="caution">
    <text evidence="6">Lacks conserved residue(s) required for the propagation of feature annotation.</text>
</comment>
<dbReference type="InterPro" id="IPR029063">
    <property type="entry name" value="SAM-dependent_MTases_sf"/>
</dbReference>
<feature type="binding site" evidence="6">
    <location>
        <begin position="129"/>
        <end position="130"/>
    </location>
    <ligand>
        <name>S-adenosyl-L-methionine</name>
        <dbReference type="ChEBI" id="CHEBI:59789"/>
    </ligand>
</feature>
<protein>
    <recommendedName>
        <fullName evidence="6">Ribosomal RNA small subunit methyltransferase G</fullName>
        <ecNumber evidence="6">2.1.1.-</ecNumber>
    </recommendedName>
    <alternativeName>
        <fullName evidence="6">16S rRNA 7-methylguanosine methyltransferase</fullName>
        <shortName evidence="6">16S rRNA m7G methyltransferase</shortName>
    </alternativeName>
</protein>
<sequence>MTNVDTLVESAGKLNILLDKDEIDRFILYKKILKEWNEKINITAIKDDEEIDIKHFLDSITLLDTGLFDEKIRVIDIGTGGGFPGIPIKILRDNMELVLLDSLKKRISFLDEVVDRLELKGVKTIHGRAEDYGKDKKYRENFHIATSRAVASLDVLCEYTLPFVKIGGYFIAMKGEDIEGELKEAKNSIKTLGGSFKEKVFIKLPDANIVHSLIIIEKIKETPPKFPRQAGKPKKKPL</sequence>
<evidence type="ECO:0000256" key="6">
    <source>
        <dbReference type="HAMAP-Rule" id="MF_00074"/>
    </source>
</evidence>
<evidence type="ECO:0000256" key="5">
    <source>
        <dbReference type="ARBA" id="ARBA00022691"/>
    </source>
</evidence>
<dbReference type="NCBIfam" id="TIGR00138">
    <property type="entry name" value="rsmG_gidB"/>
    <property type="match status" value="1"/>
</dbReference>
<evidence type="ECO:0000313" key="7">
    <source>
        <dbReference type="EMBL" id="MCR2045450.1"/>
    </source>
</evidence>
<organism evidence="7 8">
    <name type="scientific">Anaerosalibacter massiliensis</name>
    <dbReference type="NCBI Taxonomy" id="1347392"/>
    <lineage>
        <taxon>Bacteria</taxon>
        <taxon>Bacillati</taxon>
        <taxon>Bacillota</taxon>
        <taxon>Tissierellia</taxon>
        <taxon>Tissierellales</taxon>
        <taxon>Sporanaerobacteraceae</taxon>
        <taxon>Anaerosalibacter</taxon>
    </lineage>
</organism>
<dbReference type="FunFam" id="3.40.50.150:FF:000041">
    <property type="entry name" value="Ribosomal RNA small subunit methyltransferase G"/>
    <property type="match status" value="1"/>
</dbReference>
<name>A0A9X2S6A5_9FIRM</name>
<evidence type="ECO:0000256" key="1">
    <source>
        <dbReference type="ARBA" id="ARBA00022490"/>
    </source>
</evidence>
<evidence type="ECO:0000256" key="4">
    <source>
        <dbReference type="ARBA" id="ARBA00022679"/>
    </source>
</evidence>
<feature type="binding site" evidence="6">
    <location>
        <position position="83"/>
    </location>
    <ligand>
        <name>S-adenosyl-L-methionine</name>
        <dbReference type="ChEBI" id="CHEBI:59789"/>
    </ligand>
</feature>
<keyword evidence="1 6" id="KW-0963">Cytoplasm</keyword>
<dbReference type="InterPro" id="IPR003682">
    <property type="entry name" value="rRNA_ssu_MeTfrase_G"/>
</dbReference>
<dbReference type="AlphaFoldDB" id="A0A9X2S6A5"/>
<accession>A0A9X2S6A5</accession>
<dbReference type="EC" id="2.1.1.-" evidence="6"/>
<dbReference type="Pfam" id="PF02527">
    <property type="entry name" value="GidB"/>
    <property type="match status" value="1"/>
</dbReference>
<feature type="binding site" evidence="6">
    <location>
        <position position="148"/>
    </location>
    <ligand>
        <name>S-adenosyl-L-methionine</name>
        <dbReference type="ChEBI" id="CHEBI:59789"/>
    </ligand>
</feature>
<evidence type="ECO:0000313" key="8">
    <source>
        <dbReference type="Proteomes" id="UP001142078"/>
    </source>
</evidence>
<comment type="subcellular location">
    <subcellularLocation>
        <location evidence="6">Cytoplasm</location>
    </subcellularLocation>
</comment>
<gene>
    <name evidence="6 7" type="primary">rsmG</name>
    <name evidence="7" type="ORF">NSA23_15220</name>
</gene>